<feature type="compositionally biased region" description="Low complexity" evidence="1">
    <location>
        <begin position="135"/>
        <end position="147"/>
    </location>
</feature>
<evidence type="ECO:0000313" key="4">
    <source>
        <dbReference type="Proteomes" id="UP000235672"/>
    </source>
</evidence>
<dbReference type="AlphaFoldDB" id="A0A2J6QFN1"/>
<gene>
    <name evidence="3" type="ORF">NA56DRAFT_745673</name>
</gene>
<feature type="region of interest" description="Disordered" evidence="1">
    <location>
        <begin position="53"/>
        <end position="204"/>
    </location>
</feature>
<name>A0A2J6QFN1_9HELO</name>
<dbReference type="Proteomes" id="UP000235672">
    <property type="component" value="Unassembled WGS sequence"/>
</dbReference>
<dbReference type="OrthoDB" id="3365399at2759"/>
<feature type="compositionally biased region" description="Basic and acidic residues" evidence="1">
    <location>
        <begin position="53"/>
        <end position="70"/>
    </location>
</feature>
<feature type="domain" description="Rad60/SUMO-like" evidence="2">
    <location>
        <begin position="425"/>
        <end position="495"/>
    </location>
</feature>
<protein>
    <recommendedName>
        <fullName evidence="2">Rad60/SUMO-like domain-containing protein</fullName>
    </recommendedName>
</protein>
<feature type="region of interest" description="Disordered" evidence="1">
    <location>
        <begin position="399"/>
        <end position="418"/>
    </location>
</feature>
<feature type="compositionally biased region" description="Basic and acidic residues" evidence="1">
    <location>
        <begin position="94"/>
        <end position="116"/>
    </location>
</feature>
<evidence type="ECO:0000256" key="1">
    <source>
        <dbReference type="SAM" id="MobiDB-lite"/>
    </source>
</evidence>
<dbReference type="Pfam" id="PF11976">
    <property type="entry name" value="Rad60-SLD"/>
    <property type="match status" value="1"/>
</dbReference>
<dbReference type="SUPFAM" id="SSF54236">
    <property type="entry name" value="Ubiquitin-like"/>
    <property type="match status" value="1"/>
</dbReference>
<dbReference type="InterPro" id="IPR029071">
    <property type="entry name" value="Ubiquitin-like_domsf"/>
</dbReference>
<dbReference type="Gene3D" id="3.10.20.90">
    <property type="entry name" value="Phosphatidylinositol 3-kinase Catalytic Subunit, Chain A, domain 1"/>
    <property type="match status" value="1"/>
</dbReference>
<dbReference type="EMBL" id="KZ613471">
    <property type="protein sequence ID" value="PMD25071.1"/>
    <property type="molecule type" value="Genomic_DNA"/>
</dbReference>
<sequence>MADILEDNCAAEPVAPPKKRSLFSKAVTERASEADEAVEFFSRAKEIYPQRLAEEERKRQKKLVKLERKRSSTSAEIKESTPPAPGGKKRKVSPQREARDGHSSDSAGELDHGERSRNRRASPQSTPRTRRRKSQPSPSQNKPQNSPTSLSARYSHDLKAEKRTSEKDNAPKGYISLLDSDSESGTPALPVRKPANQPITLDDDDDLYEAPVHRRAPSPEIDDGLQFSDEEFPELIQQARERERQRQLQSLEKATAFGEQNHGVKGTKMLDDIFDSGTTTPVESDPTIEILITSKIEGTKPLKVRRKLSQRLKEVRLSWVDKQTIDGQPYDQSLRAAIFLTWKKIRVYDYTSCTSLGLKIDGRGKFSGDRDGVDEEGRIHMEAWTEEAWEIYEKRKAAKQKRDQGGSDDEAAAREAKEKSVPKTKLIMKARDLEDFKISVRASTTIGKMIGAYRGAREVPDNKRITVYFEGDELDPAIQIGQTELEDMDLLEVHIA</sequence>
<evidence type="ECO:0000313" key="3">
    <source>
        <dbReference type="EMBL" id="PMD25071.1"/>
    </source>
</evidence>
<organism evidence="3 4">
    <name type="scientific">Hyaloscypha hepaticicola</name>
    <dbReference type="NCBI Taxonomy" id="2082293"/>
    <lineage>
        <taxon>Eukaryota</taxon>
        <taxon>Fungi</taxon>
        <taxon>Dikarya</taxon>
        <taxon>Ascomycota</taxon>
        <taxon>Pezizomycotina</taxon>
        <taxon>Leotiomycetes</taxon>
        <taxon>Helotiales</taxon>
        <taxon>Hyaloscyphaceae</taxon>
        <taxon>Hyaloscypha</taxon>
    </lineage>
</organism>
<accession>A0A2J6QFN1</accession>
<dbReference type="InterPro" id="IPR022617">
    <property type="entry name" value="Rad60/SUMO-like_dom"/>
</dbReference>
<keyword evidence="4" id="KW-1185">Reference proteome</keyword>
<feature type="compositionally biased region" description="Basic and acidic residues" evidence="1">
    <location>
        <begin position="154"/>
        <end position="170"/>
    </location>
</feature>
<proteinExistence type="predicted"/>
<evidence type="ECO:0000259" key="2">
    <source>
        <dbReference type="Pfam" id="PF11976"/>
    </source>
</evidence>
<reference evidence="3 4" key="1">
    <citation type="submission" date="2016-05" db="EMBL/GenBank/DDBJ databases">
        <title>A degradative enzymes factory behind the ericoid mycorrhizal symbiosis.</title>
        <authorList>
            <consortium name="DOE Joint Genome Institute"/>
            <person name="Martino E."/>
            <person name="Morin E."/>
            <person name="Grelet G."/>
            <person name="Kuo A."/>
            <person name="Kohler A."/>
            <person name="Daghino S."/>
            <person name="Barry K."/>
            <person name="Choi C."/>
            <person name="Cichocki N."/>
            <person name="Clum A."/>
            <person name="Copeland A."/>
            <person name="Hainaut M."/>
            <person name="Haridas S."/>
            <person name="Labutti K."/>
            <person name="Lindquist E."/>
            <person name="Lipzen A."/>
            <person name="Khouja H.-R."/>
            <person name="Murat C."/>
            <person name="Ohm R."/>
            <person name="Olson A."/>
            <person name="Spatafora J."/>
            <person name="Veneault-Fourrey C."/>
            <person name="Henrissat B."/>
            <person name="Grigoriev I."/>
            <person name="Martin F."/>
            <person name="Perotto S."/>
        </authorList>
    </citation>
    <scope>NUCLEOTIDE SEQUENCE [LARGE SCALE GENOMIC DNA]</scope>
    <source>
        <strain evidence="3 4">UAMH 7357</strain>
    </source>
</reference>